<dbReference type="InterPro" id="IPR011761">
    <property type="entry name" value="ATP-grasp"/>
</dbReference>
<evidence type="ECO:0000256" key="1">
    <source>
        <dbReference type="PROSITE-ProRule" id="PRU00409"/>
    </source>
</evidence>
<feature type="compositionally biased region" description="Pro residues" evidence="2">
    <location>
        <begin position="95"/>
        <end position="107"/>
    </location>
</feature>
<feature type="compositionally biased region" description="Low complexity" evidence="2">
    <location>
        <begin position="337"/>
        <end position="346"/>
    </location>
</feature>
<feature type="region of interest" description="Disordered" evidence="2">
    <location>
        <begin position="90"/>
        <end position="122"/>
    </location>
</feature>
<evidence type="ECO:0000313" key="4">
    <source>
        <dbReference type="EMBL" id="NJQ16737.1"/>
    </source>
</evidence>
<keyword evidence="1" id="KW-0547">Nucleotide-binding</keyword>
<feature type="compositionally biased region" description="Low complexity" evidence="2">
    <location>
        <begin position="109"/>
        <end position="122"/>
    </location>
</feature>
<proteinExistence type="predicted"/>
<dbReference type="SUPFAM" id="SSF56059">
    <property type="entry name" value="Glutathione synthetase ATP-binding domain-like"/>
    <property type="match status" value="1"/>
</dbReference>
<gene>
    <name evidence="4" type="ORF">HCN52_17815</name>
</gene>
<evidence type="ECO:0000259" key="3">
    <source>
        <dbReference type="PROSITE" id="PS50975"/>
    </source>
</evidence>
<comment type="caution">
    <text evidence="4">The sequence shown here is derived from an EMBL/GenBank/DDBJ whole genome shotgun (WGS) entry which is preliminary data.</text>
</comment>
<name>A0ABX1CH16_9ACTN</name>
<evidence type="ECO:0000313" key="5">
    <source>
        <dbReference type="Proteomes" id="UP000727056"/>
    </source>
</evidence>
<evidence type="ECO:0000256" key="2">
    <source>
        <dbReference type="SAM" id="MobiDB-lite"/>
    </source>
</evidence>
<accession>A0ABX1CH16</accession>
<protein>
    <recommendedName>
        <fullName evidence="3">ATP-grasp domain-containing protein</fullName>
    </recommendedName>
</protein>
<dbReference type="Gene3D" id="3.30.470.20">
    <property type="entry name" value="ATP-grasp fold, B domain"/>
    <property type="match status" value="1"/>
</dbReference>
<organism evidence="4 5">
    <name type="scientific">Streptomyces bohaiensis</name>
    <dbReference type="NCBI Taxonomy" id="1431344"/>
    <lineage>
        <taxon>Bacteria</taxon>
        <taxon>Bacillati</taxon>
        <taxon>Actinomycetota</taxon>
        <taxon>Actinomycetes</taxon>
        <taxon>Kitasatosporales</taxon>
        <taxon>Streptomycetaceae</taxon>
        <taxon>Streptomyces</taxon>
    </lineage>
</organism>
<dbReference type="Proteomes" id="UP000727056">
    <property type="component" value="Unassembled WGS sequence"/>
</dbReference>
<feature type="compositionally biased region" description="Gly residues" evidence="2">
    <location>
        <begin position="347"/>
        <end position="356"/>
    </location>
</feature>
<dbReference type="EMBL" id="JAAVJC010000188">
    <property type="protein sequence ID" value="NJQ16737.1"/>
    <property type="molecule type" value="Genomic_DNA"/>
</dbReference>
<sequence length="522" mass="54186">MAGVEVADDRAPGFWRRSGVRPAEERPRESVVTRPVTTLAGVDVDEGLRLLASRVGRATWLDRSGFLLASFGPRPAWLRTAAVSPLLRAATAEPGGPPETAFPPLPRQAPAGADASAASVGDAPAEPLPGRYAVAFAPEHGDHAVTWAARHRRRLLAPPAAVTALAADKIAALDLFREAGVPVPEHAVIPARDRSPAAAYWPPHWERAVLQRRENNLLGQGTFPLASREELAAALDRLPGRALRLSRHVPGLSLTAGGCVGPDRTVVTAVSHQLVGLPQLGAGWGTHCGNQLVGPSDIGPGRYAAARAAAHAVGEVLRARGYRGVFGLDLLAPDSGAADGSAAGEPSGTGGGSGIGGGSAADGVVAVEINPRFQTVVSLVQAAERHGGLLPSLGLHMLAHLLPELPPVREVTTPPPRLSQLVVHADRPHTLGTLPEPGRYRLAPADSAAERLCAADRSPLTAAAPDEALWWPHASPGPVATGDELLLAQFNGWSAPLEPRPRLSPAALRWTIAARGALGEAP</sequence>
<feature type="domain" description="ATP-grasp" evidence="3">
    <location>
        <begin position="173"/>
        <end position="399"/>
    </location>
</feature>
<keyword evidence="5" id="KW-1185">Reference proteome</keyword>
<reference evidence="4 5" key="1">
    <citation type="submission" date="2020-03" db="EMBL/GenBank/DDBJ databases">
        <title>Draft genome of Streptomyces sp. ventii, isolated from the Axial Seamount in the Pacific Ocean, and resequencing of the two type strains Streptomyces lonarensis strain NCL 716 and Streptomyces bohaiensis strain 11A07.</title>
        <authorList>
            <person name="Loughran R.M."/>
            <person name="Pfannmuller K.M."/>
            <person name="Wasson B.J."/>
            <person name="Deadmond M.C."/>
            <person name="Paddock B.E."/>
            <person name="Koyack M.J."/>
            <person name="Gallegos D.A."/>
            <person name="Mitchell E.A."/>
            <person name="Ushijima B."/>
            <person name="Saw J.H."/>
            <person name="Mcphail K.L."/>
            <person name="Videau P."/>
        </authorList>
    </citation>
    <scope>NUCLEOTIDE SEQUENCE [LARGE SCALE GENOMIC DNA]</scope>
    <source>
        <strain evidence="4 5">11A07</strain>
    </source>
</reference>
<keyword evidence="1" id="KW-0067">ATP-binding</keyword>
<feature type="region of interest" description="Disordered" evidence="2">
    <location>
        <begin position="337"/>
        <end position="356"/>
    </location>
</feature>
<dbReference type="PROSITE" id="PS50975">
    <property type="entry name" value="ATP_GRASP"/>
    <property type="match status" value="1"/>
</dbReference>
<dbReference type="RefSeq" id="WP_168089448.1">
    <property type="nucleotide sequence ID" value="NZ_BHZH01000002.1"/>
</dbReference>